<evidence type="ECO:0000313" key="2">
    <source>
        <dbReference type="Proteomes" id="UP000821865"/>
    </source>
</evidence>
<comment type="caution">
    <text evidence="1">The sequence shown here is derived from an EMBL/GenBank/DDBJ whole genome shotgun (WGS) entry which is preliminary data.</text>
</comment>
<name>A0ACB8CPU1_DERSI</name>
<sequence length="700" mass="76649">MWHFPFSWEPHVFVHPPRRRRTKPSSPVVRPPTALAESRRRVASVFTMDVQVAGQDISPEEVTAQSGWLTARSRRSKRGTDNSTVTDESSQAPSNRPRSRARQPFKAQVLKAGRMPPLPTEDIKIVIRPKGALHIAKIGSPVVTAAILQAAKLTDEESLEDTVCPNKQQNIVVVSTPHSDHADRYARISSIQVNGVTHEVNAYETAAEHTTKGIIRGIPLTETPQQIHNKIVTARNPTALAAKRIASTTTVIIAFDGPDVPFQVRYGSTLLPCSLYRKQIDICYQCGRLGHRMDVCPYPNNKICRGCGARNPPADHNCNPRCSLCGGPHLTADKSCAARYKTPYVIRKRIGERRATSQASYQQAGPSTLNTRTRSRSRTPSRGSRCRSRTPSRSRQQRSRSRSASASRIASTNKNKVSFAEALKGTSREGRKITNTHAPSPPPSPDNPEIAHLKRENAILRDLLTKLTQEVRDLKQSQTPAPTPIAQNAPAPSQEAPTTPAPKKRALQDGATGQVRSEVKDMLTSLQTTVSTFQHALDSIQHALIGNGAVVEQGAAGGTRGSGARDRTFAGAEGVECAALLCYRELASVRRERGVDLGVAVDRERVRATRRRGYRERRARNKWVYFPKTSEEKAAVKEGFLRRDAIPGVMGCVDGSLISIIAPKGDRASFAAVVLSSPVATMSVRGTMTRRPDVIRRVSA</sequence>
<proteinExistence type="predicted"/>
<keyword evidence="2" id="KW-1185">Reference proteome</keyword>
<accession>A0ACB8CPU1</accession>
<protein>
    <submittedName>
        <fullName evidence="1">Uncharacterized protein</fullName>
    </submittedName>
</protein>
<organism evidence="1 2">
    <name type="scientific">Dermacentor silvarum</name>
    <name type="common">Tick</name>
    <dbReference type="NCBI Taxonomy" id="543639"/>
    <lineage>
        <taxon>Eukaryota</taxon>
        <taxon>Metazoa</taxon>
        <taxon>Ecdysozoa</taxon>
        <taxon>Arthropoda</taxon>
        <taxon>Chelicerata</taxon>
        <taxon>Arachnida</taxon>
        <taxon>Acari</taxon>
        <taxon>Parasitiformes</taxon>
        <taxon>Ixodida</taxon>
        <taxon>Ixodoidea</taxon>
        <taxon>Ixodidae</taxon>
        <taxon>Rhipicephalinae</taxon>
        <taxon>Dermacentor</taxon>
    </lineage>
</organism>
<gene>
    <name evidence="1" type="ORF">HPB49_005456</name>
</gene>
<reference evidence="1" key="1">
    <citation type="submission" date="2020-05" db="EMBL/GenBank/DDBJ databases">
        <title>Large-scale comparative analyses of tick genomes elucidate their genetic diversity and vector capacities.</title>
        <authorList>
            <person name="Jia N."/>
            <person name="Wang J."/>
            <person name="Shi W."/>
            <person name="Du L."/>
            <person name="Sun Y."/>
            <person name="Zhan W."/>
            <person name="Jiang J."/>
            <person name="Wang Q."/>
            <person name="Zhang B."/>
            <person name="Ji P."/>
            <person name="Sakyi L.B."/>
            <person name="Cui X."/>
            <person name="Yuan T."/>
            <person name="Jiang B."/>
            <person name="Yang W."/>
            <person name="Lam T.T.-Y."/>
            <person name="Chang Q."/>
            <person name="Ding S."/>
            <person name="Wang X."/>
            <person name="Zhu J."/>
            <person name="Ruan X."/>
            <person name="Zhao L."/>
            <person name="Wei J."/>
            <person name="Que T."/>
            <person name="Du C."/>
            <person name="Cheng J."/>
            <person name="Dai P."/>
            <person name="Han X."/>
            <person name="Huang E."/>
            <person name="Gao Y."/>
            <person name="Liu J."/>
            <person name="Shao H."/>
            <person name="Ye R."/>
            <person name="Li L."/>
            <person name="Wei W."/>
            <person name="Wang X."/>
            <person name="Wang C."/>
            <person name="Yang T."/>
            <person name="Huo Q."/>
            <person name="Li W."/>
            <person name="Guo W."/>
            <person name="Chen H."/>
            <person name="Zhou L."/>
            <person name="Ni X."/>
            <person name="Tian J."/>
            <person name="Zhou Y."/>
            <person name="Sheng Y."/>
            <person name="Liu T."/>
            <person name="Pan Y."/>
            <person name="Xia L."/>
            <person name="Li J."/>
            <person name="Zhao F."/>
            <person name="Cao W."/>
        </authorList>
    </citation>
    <scope>NUCLEOTIDE SEQUENCE</scope>
    <source>
        <strain evidence="1">Dsil-2018</strain>
    </source>
</reference>
<evidence type="ECO:0000313" key="1">
    <source>
        <dbReference type="EMBL" id="KAH7949121.1"/>
    </source>
</evidence>
<dbReference type="Proteomes" id="UP000821865">
    <property type="component" value="Chromosome 5"/>
</dbReference>
<dbReference type="EMBL" id="CM023474">
    <property type="protein sequence ID" value="KAH7949121.1"/>
    <property type="molecule type" value="Genomic_DNA"/>
</dbReference>